<dbReference type="CDD" id="cd11534">
    <property type="entry name" value="NTP-PPase_HisIE_like"/>
    <property type="match status" value="1"/>
</dbReference>
<evidence type="ECO:0000256" key="3">
    <source>
        <dbReference type="ARBA" id="ARBA00022490"/>
    </source>
</evidence>
<evidence type="ECO:0000256" key="1">
    <source>
        <dbReference type="ARBA" id="ARBA00001460"/>
    </source>
</evidence>
<accession>G0LHQ5</accession>
<dbReference type="PANTHER" id="PTHR42945:SF1">
    <property type="entry name" value="HISTIDINE BIOSYNTHESIS BIFUNCTIONAL PROTEIN HIS7"/>
    <property type="match status" value="1"/>
</dbReference>
<dbReference type="Proteomes" id="UP000007954">
    <property type="component" value="Chromosome"/>
</dbReference>
<comment type="similarity">
    <text evidence="9">Belongs to the PRA-PH family.</text>
</comment>
<keyword evidence="8 9" id="KW-0368">Histidine biosynthesis</keyword>
<evidence type="ECO:0000256" key="2">
    <source>
        <dbReference type="ARBA" id="ARBA00005204"/>
    </source>
</evidence>
<evidence type="ECO:0000313" key="11">
    <source>
        <dbReference type="Proteomes" id="UP000007954"/>
    </source>
</evidence>
<dbReference type="Pfam" id="PF01503">
    <property type="entry name" value="PRA-PH"/>
    <property type="match status" value="1"/>
</dbReference>
<dbReference type="GO" id="GO:0005524">
    <property type="term" value="F:ATP binding"/>
    <property type="evidence" value="ECO:0007669"/>
    <property type="project" value="UniProtKB-KW"/>
</dbReference>
<dbReference type="EMBL" id="FR746099">
    <property type="protein sequence ID" value="CCC39293.1"/>
    <property type="molecule type" value="Genomic_DNA"/>
</dbReference>
<evidence type="ECO:0000256" key="6">
    <source>
        <dbReference type="ARBA" id="ARBA00022801"/>
    </source>
</evidence>
<dbReference type="OrthoDB" id="39686at2157"/>
<evidence type="ECO:0000256" key="9">
    <source>
        <dbReference type="HAMAP-Rule" id="MF_01020"/>
    </source>
</evidence>
<sequence>MTDDELPKTVFDDLFSVIESRRETLPDDSYTASLFTHEKGENAALEKLGEEATETILAAKDSDSAAIQAESADLIYHLFVVLAMEEITLDDLGRSCMDDFKKNCC</sequence>
<dbReference type="GeneID" id="12445978"/>
<evidence type="ECO:0000256" key="7">
    <source>
        <dbReference type="ARBA" id="ARBA00022840"/>
    </source>
</evidence>
<evidence type="ECO:0000256" key="4">
    <source>
        <dbReference type="ARBA" id="ARBA00022605"/>
    </source>
</evidence>
<dbReference type="NCBIfam" id="TIGR03188">
    <property type="entry name" value="histidine_hisI"/>
    <property type="match status" value="1"/>
</dbReference>
<dbReference type="KEGG" id="hwc:Hqrw_1334"/>
<keyword evidence="7 9" id="KW-0067">ATP-binding</keyword>
<gene>
    <name evidence="9 10" type="primary">hisE</name>
    <name evidence="10" type="ordered locus">Hqrw_1334</name>
</gene>
<dbReference type="GO" id="GO:0004636">
    <property type="term" value="F:phosphoribosyl-ATP diphosphatase activity"/>
    <property type="evidence" value="ECO:0007669"/>
    <property type="project" value="UniProtKB-UniRule"/>
</dbReference>
<dbReference type="PANTHER" id="PTHR42945">
    <property type="entry name" value="HISTIDINE BIOSYNTHESIS BIFUNCTIONAL PROTEIN"/>
    <property type="match status" value="1"/>
</dbReference>
<dbReference type="Gene3D" id="1.10.287.1080">
    <property type="entry name" value="MazG-like"/>
    <property type="match status" value="1"/>
</dbReference>
<comment type="catalytic activity">
    <reaction evidence="1 9">
        <text>1-(5-phospho-beta-D-ribosyl)-ATP + H2O = 1-(5-phospho-beta-D-ribosyl)-5'-AMP + diphosphate + H(+)</text>
        <dbReference type="Rhea" id="RHEA:22828"/>
        <dbReference type="ChEBI" id="CHEBI:15377"/>
        <dbReference type="ChEBI" id="CHEBI:15378"/>
        <dbReference type="ChEBI" id="CHEBI:33019"/>
        <dbReference type="ChEBI" id="CHEBI:59457"/>
        <dbReference type="ChEBI" id="CHEBI:73183"/>
        <dbReference type="EC" id="3.6.1.31"/>
    </reaction>
</comment>
<comment type="subcellular location">
    <subcellularLocation>
        <location evidence="9">Cytoplasm</location>
    </subcellularLocation>
</comment>
<protein>
    <recommendedName>
        <fullName evidence="9">Phosphoribosyl-ATP pyrophosphatase</fullName>
        <shortName evidence="9">PRA-PH</shortName>
        <ecNumber evidence="9">3.6.1.31</ecNumber>
    </recommendedName>
</protein>
<proteinExistence type="inferred from homology"/>
<evidence type="ECO:0000313" key="10">
    <source>
        <dbReference type="EMBL" id="CCC39293.1"/>
    </source>
</evidence>
<dbReference type="GO" id="GO:0000105">
    <property type="term" value="P:L-histidine biosynthetic process"/>
    <property type="evidence" value="ECO:0007669"/>
    <property type="project" value="UniProtKB-UniRule"/>
</dbReference>
<dbReference type="SUPFAM" id="SSF101386">
    <property type="entry name" value="all-alpha NTP pyrophosphatases"/>
    <property type="match status" value="1"/>
</dbReference>
<name>G0LHQ5_HALWC</name>
<dbReference type="RefSeq" id="WP_014555188.1">
    <property type="nucleotide sequence ID" value="NC_017459.1"/>
</dbReference>
<dbReference type="HAMAP" id="MF_01020">
    <property type="entry name" value="HisE"/>
    <property type="match status" value="1"/>
</dbReference>
<evidence type="ECO:0000256" key="8">
    <source>
        <dbReference type="ARBA" id="ARBA00023102"/>
    </source>
</evidence>
<dbReference type="InterPro" id="IPR021130">
    <property type="entry name" value="PRib-ATP_PPHydrolase-like"/>
</dbReference>
<dbReference type="AlphaFoldDB" id="G0LHQ5"/>
<keyword evidence="3 9" id="KW-0963">Cytoplasm</keyword>
<dbReference type="UniPathway" id="UPA00031">
    <property type="reaction ID" value="UER00007"/>
</dbReference>
<dbReference type="EC" id="3.6.1.31" evidence="9"/>
<comment type="pathway">
    <text evidence="2 9">Amino-acid biosynthesis; L-histidine biosynthesis; L-histidine from 5-phospho-alpha-D-ribose 1-diphosphate: step 2/9.</text>
</comment>
<keyword evidence="4 9" id="KW-0028">Amino-acid biosynthesis</keyword>
<keyword evidence="5 9" id="KW-0547">Nucleotide-binding</keyword>
<reference evidence="10 11" key="1">
    <citation type="journal article" date="2011" name="PLoS ONE">
        <title>Haloquadratum walsbyi: limited diversity in a global pond.</title>
        <authorList>
            <person name="Dyall-Smith M."/>
            <person name="Pfeiffer F."/>
            <person name="Klee K."/>
            <person name="Palm P."/>
            <person name="Gross K."/>
            <person name="Schuster S.C."/>
            <person name="Rampp M."/>
            <person name="Oesterhelt D."/>
        </authorList>
    </citation>
    <scope>NUCLEOTIDE SEQUENCE [LARGE SCALE GENOMIC DNA]</scope>
    <source>
        <strain evidence="11">DSM 16854 / JCM 12705 / C23</strain>
    </source>
</reference>
<dbReference type="InterPro" id="IPR008179">
    <property type="entry name" value="HisE"/>
</dbReference>
<keyword evidence="6 9" id="KW-0378">Hydrolase</keyword>
<evidence type="ECO:0000256" key="5">
    <source>
        <dbReference type="ARBA" id="ARBA00022741"/>
    </source>
</evidence>
<dbReference type="HOGENOM" id="CLU_123337_0_1_2"/>
<dbReference type="GO" id="GO:0005737">
    <property type="term" value="C:cytoplasm"/>
    <property type="evidence" value="ECO:0007669"/>
    <property type="project" value="UniProtKB-SubCell"/>
</dbReference>
<organism evidence="10 11">
    <name type="scientific">Haloquadratum walsbyi (strain DSM 16854 / JCM 12705 / C23)</name>
    <dbReference type="NCBI Taxonomy" id="768065"/>
    <lineage>
        <taxon>Archaea</taxon>
        <taxon>Methanobacteriati</taxon>
        <taxon>Methanobacteriota</taxon>
        <taxon>Stenosarchaea group</taxon>
        <taxon>Halobacteria</taxon>
        <taxon>Halobacteriales</taxon>
        <taxon>Haloferacaceae</taxon>
        <taxon>Haloquadratum</taxon>
    </lineage>
</organism>